<proteinExistence type="inferred from homology"/>
<dbReference type="AlphaFoldDB" id="A0A382PSD1"/>
<name>A0A382PSD1_9ZZZZ</name>
<dbReference type="InterPro" id="IPR004147">
    <property type="entry name" value="ABC1_dom"/>
</dbReference>
<dbReference type="PANTHER" id="PTHR10566:SF113">
    <property type="entry name" value="PROTEIN ACTIVITY OF BC1 COMPLEX KINASE 7, CHLOROPLASTIC"/>
    <property type="match status" value="1"/>
</dbReference>
<feature type="non-terminal residue" evidence="3">
    <location>
        <position position="285"/>
    </location>
</feature>
<protein>
    <recommendedName>
        <fullName evidence="2">ABC1 atypical kinase-like domain-containing protein</fullName>
    </recommendedName>
</protein>
<reference evidence="3" key="1">
    <citation type="submission" date="2018-05" db="EMBL/GenBank/DDBJ databases">
        <authorList>
            <person name="Lanie J.A."/>
            <person name="Ng W.-L."/>
            <person name="Kazmierczak K.M."/>
            <person name="Andrzejewski T.M."/>
            <person name="Davidsen T.M."/>
            <person name="Wayne K.J."/>
            <person name="Tettelin H."/>
            <person name="Glass J.I."/>
            <person name="Rusch D."/>
            <person name="Podicherti R."/>
            <person name="Tsui H.-C.T."/>
            <person name="Winkler M.E."/>
        </authorList>
    </citation>
    <scope>NUCLEOTIDE SEQUENCE</scope>
</reference>
<dbReference type="EMBL" id="UINC01109029">
    <property type="protein sequence ID" value="SVC75575.1"/>
    <property type="molecule type" value="Genomic_DNA"/>
</dbReference>
<dbReference type="InterPro" id="IPR011009">
    <property type="entry name" value="Kinase-like_dom_sf"/>
</dbReference>
<accession>A0A382PSD1</accession>
<dbReference type="SUPFAM" id="SSF56112">
    <property type="entry name" value="Protein kinase-like (PK-like)"/>
    <property type="match status" value="1"/>
</dbReference>
<evidence type="ECO:0000256" key="1">
    <source>
        <dbReference type="ARBA" id="ARBA00009670"/>
    </source>
</evidence>
<feature type="domain" description="ABC1 atypical kinase-like" evidence="2">
    <location>
        <begin position="91"/>
        <end position="285"/>
    </location>
</feature>
<dbReference type="PANTHER" id="PTHR10566">
    <property type="entry name" value="CHAPERONE-ACTIVITY OF BC1 COMPLEX CABC1 -RELATED"/>
    <property type="match status" value="1"/>
</dbReference>
<dbReference type="Pfam" id="PF03109">
    <property type="entry name" value="ABC1"/>
    <property type="match status" value="1"/>
</dbReference>
<dbReference type="InterPro" id="IPR050154">
    <property type="entry name" value="UbiB_kinase"/>
</dbReference>
<comment type="similarity">
    <text evidence="1">Belongs to the protein kinase superfamily. ADCK protein kinase family.</text>
</comment>
<evidence type="ECO:0000259" key="2">
    <source>
        <dbReference type="Pfam" id="PF03109"/>
    </source>
</evidence>
<sequence>MVRNVRNILRLFKIALTLARYGCVDSLEVFGLPKFPIWVLRKIEPNTANDALGVRLAKAAVALGPSFIKLGQALSTRSDLLGAEMAGDLGKLRDRLPPFPTGTARNLVETELRGSIPELFLEFNDEADAAASIAQVHFAITSDGCPVAVKVLRPHIEQAFARDIDLLFWVADYINRSRPSWRRLKLRDSVKTFEKMVATEMDFRLEAAAASQLFKNFQDDDTYRVPAVDWSRTSQRVLTTARVYGTPIDQTHQLSEDGHNLDDILENASRAMFNQIFRDGFFHGD</sequence>
<organism evidence="3">
    <name type="scientific">marine metagenome</name>
    <dbReference type="NCBI Taxonomy" id="408172"/>
    <lineage>
        <taxon>unclassified sequences</taxon>
        <taxon>metagenomes</taxon>
        <taxon>ecological metagenomes</taxon>
    </lineage>
</organism>
<gene>
    <name evidence="3" type="ORF">METZ01_LOCUS328429</name>
</gene>
<evidence type="ECO:0000313" key="3">
    <source>
        <dbReference type="EMBL" id="SVC75575.1"/>
    </source>
</evidence>